<dbReference type="PROSITE" id="PS00137">
    <property type="entry name" value="SUBTILASE_HIS"/>
    <property type="match status" value="1"/>
</dbReference>
<dbReference type="PANTHER" id="PTHR43399">
    <property type="entry name" value="SUBTILISIN-RELATED"/>
    <property type="match status" value="1"/>
</dbReference>
<dbReference type="InterPro" id="IPR023828">
    <property type="entry name" value="Peptidase_S8_Ser-AS"/>
</dbReference>
<gene>
    <name evidence="12" type="ORF">DCCM_4483</name>
</gene>
<dbReference type="PROSITE" id="PS00138">
    <property type="entry name" value="SUBTILASE_SER"/>
    <property type="match status" value="1"/>
</dbReference>
<dbReference type="Gene3D" id="3.40.50.200">
    <property type="entry name" value="Peptidase S8/S53 domain"/>
    <property type="match status" value="2"/>
</dbReference>
<evidence type="ECO:0000313" key="12">
    <source>
        <dbReference type="EMBL" id="GBF35360.1"/>
    </source>
</evidence>
<evidence type="ECO:0000259" key="10">
    <source>
        <dbReference type="Pfam" id="PF00082"/>
    </source>
</evidence>
<evidence type="ECO:0000313" key="13">
    <source>
        <dbReference type="Proteomes" id="UP000239549"/>
    </source>
</evidence>
<evidence type="ECO:0000256" key="7">
    <source>
        <dbReference type="PROSITE-ProRule" id="PRU01240"/>
    </source>
</evidence>
<sequence length="901" mass="96310">MFIKKCAIFLCVSMALTFFQCGDAALAATASKMDSYLSFQLKNKLERASQKTPFSISSEGTAEEQSLYIYFSKEPTSRQLEDLSSMGIKVYPDSWLSPPGSGEGFLLASSPVDKLPLLAGKDYVVRLTSAEKKLKPYNDLAAQKIGADIVRESLNYDGSGVKVAVLDSGLDLGHKDIAAPIQKKDYSNYPKLDSGIEDMVSGHGTHVTGSAVGRGTLSGGRYKGMAPGADLIFLKIGDDDTGDATSAAMVHAIKDARDVYGADIINISYGGWSDYHDGSDEICRAVDWATDQGAAVFTAAGNDGDAERHYSGTVPARGSSGYIRVDVDNKDGYDFLMFNLVWYDGLGVSKDLELEYYDSKKKKLSWVVAGEQSESPRGTESEYSGYPYLLPYGKSTYYLKVVNNSSKDQFFHIYEGTYGNVTFADPDPGYTVASPAEADGAIAVGAYVTRPDWVNYRGKSYQAEQAALDQVAGWSSRGPRVDGTRKPDLAAPGVAIISCRDENAIDLNGVYDSLIIDNDGDDLDGSGPADYIAMYGTSMASPVAAGAAALVLQAVPEARGDSGLLRSILVDTAVDAGESGPDNMYGYGLINVAAAVDRYISNGSLKVMSTTPDNKATGVKPDGAVTVEFNREVASGDNFNAITLVNNGDNSPVSITGSIEGNILSISHPALAGGVTYRLDIPAGAVKSADGEIMERAYSITFTTLAVKQKVPRVSSVKFSKETLIIKGSNFEKTDGYSRVVFINTDTGEELNAGDCGSVTVKSGKEIRVENLLLAGGEYSVTVINPGEVYSNANKTFTIKDTLTPRISRVTPKTRGSGSESFKMTIYGSNFLSGCLVEYKPSGGPDFIALPEDVTVQRQSDKITVVDFPGLEEKGYYDIRITNNRGSLSGSSNLEKAFKIK</sequence>
<keyword evidence="2 7" id="KW-0645">Protease</keyword>
<dbReference type="InterPro" id="IPR000209">
    <property type="entry name" value="Peptidase_S8/S53_dom"/>
</dbReference>
<feature type="active site" description="Charge relay system" evidence="6 7">
    <location>
        <position position="538"/>
    </location>
</feature>
<dbReference type="AlphaFoldDB" id="A0A2L2XGV6"/>
<feature type="signal peptide" evidence="9">
    <location>
        <begin position="1"/>
        <end position="27"/>
    </location>
</feature>
<dbReference type="RefSeq" id="WP_165792218.1">
    <property type="nucleotide sequence ID" value="NZ_BFAV01000159.1"/>
</dbReference>
<dbReference type="EMBL" id="BFAV01000159">
    <property type="protein sequence ID" value="GBF35360.1"/>
    <property type="molecule type" value="Genomic_DNA"/>
</dbReference>
<evidence type="ECO:0000256" key="8">
    <source>
        <dbReference type="RuleBase" id="RU003355"/>
    </source>
</evidence>
<dbReference type="InterPro" id="IPR036852">
    <property type="entry name" value="Peptidase_S8/S53_dom_sf"/>
</dbReference>
<dbReference type="PROSITE" id="PS00136">
    <property type="entry name" value="SUBTILASE_ASP"/>
    <property type="match status" value="1"/>
</dbReference>
<dbReference type="GO" id="GO:0004252">
    <property type="term" value="F:serine-type endopeptidase activity"/>
    <property type="evidence" value="ECO:0007669"/>
    <property type="project" value="UniProtKB-UniRule"/>
</dbReference>
<protein>
    <submittedName>
        <fullName evidence="12">Secreted peptidase</fullName>
    </submittedName>
</protein>
<feature type="domain" description="Peptidase S8/S53" evidence="10">
    <location>
        <begin position="158"/>
        <end position="312"/>
    </location>
</feature>
<keyword evidence="3 9" id="KW-0732">Signal</keyword>
<keyword evidence="4 7" id="KW-0378">Hydrolase</keyword>
<keyword evidence="13" id="KW-1185">Reference proteome</keyword>
<evidence type="ECO:0000256" key="4">
    <source>
        <dbReference type="ARBA" id="ARBA00022801"/>
    </source>
</evidence>
<dbReference type="PROSITE" id="PS51892">
    <property type="entry name" value="SUBTILASE"/>
    <property type="match status" value="1"/>
</dbReference>
<dbReference type="InterPro" id="IPR051048">
    <property type="entry name" value="Peptidase_S8/S53_subtilisin"/>
</dbReference>
<dbReference type="InterPro" id="IPR023827">
    <property type="entry name" value="Peptidase_S8_Asp-AS"/>
</dbReference>
<proteinExistence type="inferred from homology"/>
<dbReference type="InterPro" id="IPR022398">
    <property type="entry name" value="Peptidase_S8_His-AS"/>
</dbReference>
<evidence type="ECO:0000256" key="1">
    <source>
        <dbReference type="ARBA" id="ARBA00011073"/>
    </source>
</evidence>
<name>A0A2L2XGV6_9FIRM</name>
<dbReference type="InterPro" id="IPR013783">
    <property type="entry name" value="Ig-like_fold"/>
</dbReference>
<evidence type="ECO:0000256" key="5">
    <source>
        <dbReference type="ARBA" id="ARBA00022825"/>
    </source>
</evidence>
<dbReference type="Gene3D" id="2.60.40.10">
    <property type="entry name" value="Immunoglobulins"/>
    <property type="match status" value="1"/>
</dbReference>
<evidence type="ECO:0000256" key="6">
    <source>
        <dbReference type="PIRSR" id="PIRSR615500-1"/>
    </source>
</evidence>
<comment type="similarity">
    <text evidence="1 7 8">Belongs to the peptidase S8 family.</text>
</comment>
<evidence type="ECO:0000256" key="2">
    <source>
        <dbReference type="ARBA" id="ARBA00022670"/>
    </source>
</evidence>
<dbReference type="GO" id="GO:0006508">
    <property type="term" value="P:proteolysis"/>
    <property type="evidence" value="ECO:0007669"/>
    <property type="project" value="UniProtKB-KW"/>
</dbReference>
<feature type="domain" description="SbsA Ig-like" evidence="11">
    <location>
        <begin position="605"/>
        <end position="704"/>
    </location>
</feature>
<dbReference type="Pfam" id="PF13205">
    <property type="entry name" value="Big_5"/>
    <property type="match status" value="1"/>
</dbReference>
<dbReference type="SUPFAM" id="SSF52743">
    <property type="entry name" value="Subtilisin-like"/>
    <property type="match status" value="1"/>
</dbReference>
<accession>A0A2L2XGV6</accession>
<evidence type="ECO:0000256" key="3">
    <source>
        <dbReference type="ARBA" id="ARBA00022729"/>
    </source>
</evidence>
<feature type="domain" description="Peptidase S8/S53" evidence="10">
    <location>
        <begin position="419"/>
        <end position="588"/>
    </location>
</feature>
<organism evidence="12 13">
    <name type="scientific">Desulfocucumis palustris</name>
    <dbReference type="NCBI Taxonomy" id="1898651"/>
    <lineage>
        <taxon>Bacteria</taxon>
        <taxon>Bacillati</taxon>
        <taxon>Bacillota</taxon>
        <taxon>Clostridia</taxon>
        <taxon>Eubacteriales</taxon>
        <taxon>Desulfocucumaceae</taxon>
        <taxon>Desulfocucumis</taxon>
    </lineage>
</organism>
<dbReference type="Pfam" id="PF00082">
    <property type="entry name" value="Peptidase_S8"/>
    <property type="match status" value="2"/>
</dbReference>
<dbReference type="Proteomes" id="UP000239549">
    <property type="component" value="Unassembled WGS sequence"/>
</dbReference>
<feature type="active site" description="Charge relay system" evidence="6 7">
    <location>
        <position position="167"/>
    </location>
</feature>
<dbReference type="InterPro" id="IPR032812">
    <property type="entry name" value="SbsA_Ig"/>
</dbReference>
<evidence type="ECO:0000259" key="11">
    <source>
        <dbReference type="Pfam" id="PF13205"/>
    </source>
</evidence>
<evidence type="ECO:0000256" key="9">
    <source>
        <dbReference type="SAM" id="SignalP"/>
    </source>
</evidence>
<comment type="caution">
    <text evidence="12">The sequence shown here is derived from an EMBL/GenBank/DDBJ whole genome shotgun (WGS) entry which is preliminary data.</text>
</comment>
<dbReference type="PANTHER" id="PTHR43399:SF4">
    <property type="entry name" value="CELL WALL-ASSOCIATED PROTEASE"/>
    <property type="match status" value="1"/>
</dbReference>
<dbReference type="InterPro" id="IPR015500">
    <property type="entry name" value="Peptidase_S8_subtilisin-rel"/>
</dbReference>
<reference evidence="13" key="1">
    <citation type="submission" date="2018-02" db="EMBL/GenBank/DDBJ databases">
        <title>Genome sequence of Desulfocucumis palustris strain NAW-5.</title>
        <authorList>
            <person name="Watanabe M."/>
            <person name="Kojima H."/>
            <person name="Fukui M."/>
        </authorList>
    </citation>
    <scope>NUCLEOTIDE SEQUENCE [LARGE SCALE GENOMIC DNA]</scope>
    <source>
        <strain evidence="13">NAW-5</strain>
    </source>
</reference>
<feature type="active site" description="Charge relay system" evidence="6 7">
    <location>
        <position position="203"/>
    </location>
</feature>
<keyword evidence="5 7" id="KW-0720">Serine protease</keyword>
<dbReference type="PRINTS" id="PR00723">
    <property type="entry name" value="SUBTILISIN"/>
</dbReference>
<feature type="chain" id="PRO_5014753152" evidence="9">
    <location>
        <begin position="28"/>
        <end position="901"/>
    </location>
</feature>